<name>A0ABU7RJ66_9BACT</name>
<dbReference type="RefSeq" id="WP_330975434.1">
    <property type="nucleotide sequence ID" value="NZ_JAZGLY010000008.1"/>
</dbReference>
<organism evidence="1 2">
    <name type="scientific">Niabella digestorum</name>
    <dbReference type="NCBI Taxonomy" id="3117701"/>
    <lineage>
        <taxon>Bacteria</taxon>
        <taxon>Pseudomonadati</taxon>
        <taxon>Bacteroidota</taxon>
        <taxon>Chitinophagia</taxon>
        <taxon>Chitinophagales</taxon>
        <taxon>Chitinophagaceae</taxon>
        <taxon>Niabella</taxon>
    </lineage>
</organism>
<evidence type="ECO:0000313" key="2">
    <source>
        <dbReference type="Proteomes" id="UP001357452"/>
    </source>
</evidence>
<sequence>MLKMTKSAYTIQLSPTRITKLDALFQIPLDKDGGYIAAFIPDNPSDKTLIWPSIQNYLTPLLSTSIPFGLAIR</sequence>
<comment type="caution">
    <text evidence="1">The sequence shown here is derived from an EMBL/GenBank/DDBJ whole genome shotgun (WGS) entry which is preliminary data.</text>
</comment>
<reference evidence="1 2" key="1">
    <citation type="submission" date="2024-01" db="EMBL/GenBank/DDBJ databases">
        <title>Niabella digestum sp. nov., isolated from waste digestion system.</title>
        <authorList>
            <person name="Zhang L."/>
        </authorList>
    </citation>
    <scope>NUCLEOTIDE SEQUENCE [LARGE SCALE GENOMIC DNA]</scope>
    <source>
        <strain evidence="1 2">A18</strain>
    </source>
</reference>
<dbReference type="Proteomes" id="UP001357452">
    <property type="component" value="Unassembled WGS sequence"/>
</dbReference>
<proteinExistence type="predicted"/>
<protein>
    <submittedName>
        <fullName evidence="1">Uncharacterized protein</fullName>
    </submittedName>
</protein>
<gene>
    <name evidence="1" type="ORF">V2H41_12175</name>
</gene>
<keyword evidence="2" id="KW-1185">Reference proteome</keyword>
<accession>A0ABU7RJ66</accession>
<evidence type="ECO:0000313" key="1">
    <source>
        <dbReference type="EMBL" id="MEE6188030.1"/>
    </source>
</evidence>
<dbReference type="EMBL" id="JAZGLY010000008">
    <property type="protein sequence ID" value="MEE6188030.1"/>
    <property type="molecule type" value="Genomic_DNA"/>
</dbReference>